<dbReference type="InterPro" id="IPR003439">
    <property type="entry name" value="ABC_transporter-like_ATP-bd"/>
</dbReference>
<feature type="transmembrane region" description="Helical" evidence="9">
    <location>
        <begin position="183"/>
        <end position="204"/>
    </location>
</feature>
<dbReference type="Gene3D" id="1.20.1560.10">
    <property type="entry name" value="ABC transporter type 1, transmembrane domain"/>
    <property type="match status" value="1"/>
</dbReference>
<gene>
    <name evidence="12" type="ORF">FHS59_003397</name>
</gene>
<evidence type="ECO:0000256" key="9">
    <source>
        <dbReference type="SAM" id="Phobius"/>
    </source>
</evidence>
<evidence type="ECO:0000256" key="6">
    <source>
        <dbReference type="ARBA" id="ARBA00022840"/>
    </source>
</evidence>
<protein>
    <submittedName>
        <fullName evidence="12">Subfamily B ATP-binding cassette protein MsbA</fullName>
        <ecNumber evidence="12">3.6.3.-</ecNumber>
    </submittedName>
</protein>
<dbReference type="GO" id="GO:0140359">
    <property type="term" value="F:ABC-type transporter activity"/>
    <property type="evidence" value="ECO:0007669"/>
    <property type="project" value="InterPro"/>
</dbReference>
<keyword evidence="6 12" id="KW-0067">ATP-binding</keyword>
<dbReference type="FunFam" id="3.40.50.300:FF:000299">
    <property type="entry name" value="ABC transporter ATP-binding protein/permease"/>
    <property type="match status" value="1"/>
</dbReference>
<evidence type="ECO:0000259" key="10">
    <source>
        <dbReference type="PROSITE" id="PS50893"/>
    </source>
</evidence>
<feature type="domain" description="ABC transmembrane type-1" evidence="11">
    <location>
        <begin position="23"/>
        <end position="322"/>
    </location>
</feature>
<evidence type="ECO:0000313" key="12">
    <source>
        <dbReference type="EMBL" id="MBB6327754.1"/>
    </source>
</evidence>
<dbReference type="InterPro" id="IPR003593">
    <property type="entry name" value="AAA+_ATPase"/>
</dbReference>
<feature type="transmembrane region" description="Helical" evidence="9">
    <location>
        <begin position="73"/>
        <end position="96"/>
    </location>
</feature>
<dbReference type="InterPro" id="IPR036640">
    <property type="entry name" value="ABC1_TM_sf"/>
</dbReference>
<keyword evidence="12" id="KW-0378">Hydrolase</keyword>
<dbReference type="Proteomes" id="UP000588604">
    <property type="component" value="Unassembled WGS sequence"/>
</dbReference>
<feature type="transmembrane region" description="Helical" evidence="9">
    <location>
        <begin position="158"/>
        <end position="177"/>
    </location>
</feature>
<dbReference type="PANTHER" id="PTHR24221:SF654">
    <property type="entry name" value="ATP-BINDING CASSETTE SUB-FAMILY B MEMBER 6"/>
    <property type="match status" value="1"/>
</dbReference>
<dbReference type="EMBL" id="JACIJO010000003">
    <property type="protein sequence ID" value="MBB6327754.1"/>
    <property type="molecule type" value="Genomic_DNA"/>
</dbReference>
<keyword evidence="8 9" id="KW-0472">Membrane</keyword>
<dbReference type="Gene3D" id="3.40.50.300">
    <property type="entry name" value="P-loop containing nucleotide triphosphate hydrolases"/>
    <property type="match status" value="1"/>
</dbReference>
<evidence type="ECO:0000313" key="13">
    <source>
        <dbReference type="Proteomes" id="UP000588604"/>
    </source>
</evidence>
<feature type="domain" description="ABC transporter" evidence="10">
    <location>
        <begin position="359"/>
        <end position="595"/>
    </location>
</feature>
<dbReference type="SUPFAM" id="SSF90123">
    <property type="entry name" value="ABC transporter transmembrane region"/>
    <property type="match status" value="1"/>
</dbReference>
<dbReference type="Pfam" id="PF00005">
    <property type="entry name" value="ABC_tran"/>
    <property type="match status" value="1"/>
</dbReference>
<dbReference type="AlphaFoldDB" id="A0A841MSX2"/>
<organism evidence="12 13">
    <name type="scientific">Algoriphagus iocasae</name>
    <dbReference type="NCBI Taxonomy" id="1836499"/>
    <lineage>
        <taxon>Bacteria</taxon>
        <taxon>Pseudomonadati</taxon>
        <taxon>Bacteroidota</taxon>
        <taxon>Cytophagia</taxon>
        <taxon>Cytophagales</taxon>
        <taxon>Cyclobacteriaceae</taxon>
        <taxon>Algoriphagus</taxon>
    </lineage>
</organism>
<dbReference type="GO" id="GO:0005524">
    <property type="term" value="F:ATP binding"/>
    <property type="evidence" value="ECO:0007669"/>
    <property type="project" value="UniProtKB-KW"/>
</dbReference>
<dbReference type="EC" id="3.6.3.-" evidence="12"/>
<dbReference type="InterPro" id="IPR039421">
    <property type="entry name" value="Type_1_exporter"/>
</dbReference>
<dbReference type="PANTHER" id="PTHR24221">
    <property type="entry name" value="ATP-BINDING CASSETTE SUB-FAMILY B"/>
    <property type="match status" value="1"/>
</dbReference>
<keyword evidence="5" id="KW-0547">Nucleotide-binding</keyword>
<dbReference type="PROSITE" id="PS50893">
    <property type="entry name" value="ABC_TRANSPORTER_2"/>
    <property type="match status" value="1"/>
</dbReference>
<proteinExistence type="predicted"/>
<keyword evidence="7 9" id="KW-1133">Transmembrane helix</keyword>
<dbReference type="PROSITE" id="PS00211">
    <property type="entry name" value="ABC_TRANSPORTER_1"/>
    <property type="match status" value="1"/>
</dbReference>
<evidence type="ECO:0000256" key="7">
    <source>
        <dbReference type="ARBA" id="ARBA00022989"/>
    </source>
</evidence>
<evidence type="ECO:0000256" key="4">
    <source>
        <dbReference type="ARBA" id="ARBA00022692"/>
    </source>
</evidence>
<keyword evidence="4 9" id="KW-0812">Transmembrane</keyword>
<dbReference type="InterPro" id="IPR017871">
    <property type="entry name" value="ABC_transporter-like_CS"/>
</dbReference>
<evidence type="ECO:0000256" key="3">
    <source>
        <dbReference type="ARBA" id="ARBA00022475"/>
    </source>
</evidence>
<dbReference type="Pfam" id="PF00664">
    <property type="entry name" value="ABC_membrane"/>
    <property type="match status" value="1"/>
</dbReference>
<comment type="subcellular location">
    <subcellularLocation>
        <location evidence="1">Cell membrane</location>
        <topology evidence="1">Multi-pass membrane protein</topology>
    </subcellularLocation>
</comment>
<evidence type="ECO:0000259" key="11">
    <source>
        <dbReference type="PROSITE" id="PS50929"/>
    </source>
</evidence>
<dbReference type="InterPro" id="IPR011527">
    <property type="entry name" value="ABC1_TM_dom"/>
</dbReference>
<reference evidence="12 13" key="1">
    <citation type="submission" date="2020-08" db="EMBL/GenBank/DDBJ databases">
        <title>Genomic Encyclopedia of Type Strains, Phase IV (KMG-IV): sequencing the most valuable type-strain genomes for metagenomic binning, comparative biology and taxonomic classification.</title>
        <authorList>
            <person name="Goeker M."/>
        </authorList>
    </citation>
    <scope>NUCLEOTIDE SEQUENCE [LARGE SCALE GENOMIC DNA]</scope>
    <source>
        <strain evidence="12 13">DSM 102044</strain>
    </source>
</reference>
<sequence>MKLISKYFKHFIFFYSYLGNRIIFLVVLSLVGGFLDGFGLALFIPLIQVAGKAQIDKAEAEESLGSLNFLLDFITWSGFELTAVVILVFLLLIFVVKGLFKYLESHYKVLVQMYFVRKIRYQMVDSLGDMEYRNFLGLDAGRVQNTLSGEIYKIVSAYVAYFNTLQSFVLLLVYVVLALLANFQFALVVSVGGYLSNLIFKIIFKYTESASLNNSKLSHKYQSSLIQAVHNFKYLKATNYFQKYKIKLKDYVDQIELEQKKIGIFNAILMAAREPLVIAIVVAAILVEIKLLNGNIAAIFLSLMFFYRALNFIMLVQTHWQAFTANLGGLHVGLELLNDLESGKEQDDSTVLVERIKSIYLNKVGFYYSPEKNVLKNIDLEIANNRSYALVGKSGSGKTTLTNLLVGLIHPTSGEFTLNGKPLRSYNLSSYRSKIGYITQEAVIFNDTVFNNITFWAEKTEANQKKFIKAIELANLTELVEGLPEKENTILGDSGALISGGQKQRISIARELFKDAELLIFDEATSALDSETEKMIQENIDSLKGSCNIVLIAHRLSTVKNADEILLMKDGEVECRGTFAELLSDSKTFKSMVELQEF</sequence>
<dbReference type="GO" id="GO:0016887">
    <property type="term" value="F:ATP hydrolysis activity"/>
    <property type="evidence" value="ECO:0007669"/>
    <property type="project" value="InterPro"/>
</dbReference>
<dbReference type="GO" id="GO:0005886">
    <property type="term" value="C:plasma membrane"/>
    <property type="evidence" value="ECO:0007669"/>
    <property type="project" value="UniProtKB-SubCell"/>
</dbReference>
<keyword evidence="3" id="KW-1003">Cell membrane</keyword>
<evidence type="ECO:0000256" key="8">
    <source>
        <dbReference type="ARBA" id="ARBA00023136"/>
    </source>
</evidence>
<dbReference type="InterPro" id="IPR027417">
    <property type="entry name" value="P-loop_NTPase"/>
</dbReference>
<evidence type="ECO:0000256" key="2">
    <source>
        <dbReference type="ARBA" id="ARBA00022448"/>
    </source>
</evidence>
<dbReference type="GO" id="GO:0034040">
    <property type="term" value="F:ATPase-coupled lipid transmembrane transporter activity"/>
    <property type="evidence" value="ECO:0007669"/>
    <property type="project" value="TreeGrafter"/>
</dbReference>
<dbReference type="SUPFAM" id="SSF52540">
    <property type="entry name" value="P-loop containing nucleoside triphosphate hydrolases"/>
    <property type="match status" value="1"/>
</dbReference>
<dbReference type="RefSeq" id="WP_184496514.1">
    <property type="nucleotide sequence ID" value="NZ_JACIJO010000003.1"/>
</dbReference>
<feature type="transmembrane region" description="Helical" evidence="9">
    <location>
        <begin position="12"/>
        <end position="35"/>
    </location>
</feature>
<dbReference type="PROSITE" id="PS50929">
    <property type="entry name" value="ABC_TM1F"/>
    <property type="match status" value="1"/>
</dbReference>
<dbReference type="SMART" id="SM00382">
    <property type="entry name" value="AAA"/>
    <property type="match status" value="1"/>
</dbReference>
<evidence type="ECO:0000256" key="5">
    <source>
        <dbReference type="ARBA" id="ARBA00022741"/>
    </source>
</evidence>
<accession>A0A841MSX2</accession>
<comment type="caution">
    <text evidence="12">The sequence shown here is derived from an EMBL/GenBank/DDBJ whole genome shotgun (WGS) entry which is preliminary data.</text>
</comment>
<keyword evidence="2" id="KW-0813">Transport</keyword>
<evidence type="ECO:0000256" key="1">
    <source>
        <dbReference type="ARBA" id="ARBA00004651"/>
    </source>
</evidence>
<name>A0A841MSX2_9BACT</name>
<keyword evidence="13" id="KW-1185">Reference proteome</keyword>